<evidence type="ECO:0000259" key="3">
    <source>
        <dbReference type="Pfam" id="PF00501"/>
    </source>
</evidence>
<dbReference type="Gene3D" id="2.30.38.10">
    <property type="entry name" value="Luciferase, Domain 3"/>
    <property type="match status" value="1"/>
</dbReference>
<protein>
    <submittedName>
        <fullName evidence="5">AMP-dependent synthetase/ligase domain-containing protein</fullName>
    </submittedName>
</protein>
<name>A0A914CZ02_9BILA</name>
<dbReference type="Proteomes" id="UP000887540">
    <property type="component" value="Unplaced"/>
</dbReference>
<dbReference type="WBParaSite" id="ACRNAN_scaffold161.g11474.t1">
    <property type="protein sequence ID" value="ACRNAN_scaffold161.g11474.t1"/>
    <property type="gene ID" value="ACRNAN_scaffold161.g11474"/>
</dbReference>
<dbReference type="SUPFAM" id="SSF56801">
    <property type="entry name" value="Acetyl-CoA synthetase-like"/>
    <property type="match status" value="1"/>
</dbReference>
<evidence type="ECO:0000256" key="2">
    <source>
        <dbReference type="ARBA" id="ARBA00023140"/>
    </source>
</evidence>
<keyword evidence="4" id="KW-1185">Reference proteome</keyword>
<feature type="domain" description="AMP-dependent synthetase/ligase" evidence="3">
    <location>
        <begin position="48"/>
        <end position="332"/>
    </location>
</feature>
<dbReference type="GO" id="GO:0005777">
    <property type="term" value="C:peroxisome"/>
    <property type="evidence" value="ECO:0007669"/>
    <property type="project" value="UniProtKB-SubCell"/>
</dbReference>
<dbReference type="Gene3D" id="3.40.50.980">
    <property type="match status" value="2"/>
</dbReference>
<dbReference type="PANTHER" id="PTHR24096">
    <property type="entry name" value="LONG-CHAIN-FATTY-ACID--COA LIGASE"/>
    <property type="match status" value="1"/>
</dbReference>
<evidence type="ECO:0000313" key="4">
    <source>
        <dbReference type="Proteomes" id="UP000887540"/>
    </source>
</evidence>
<proteinExistence type="predicted"/>
<dbReference type="InterPro" id="IPR000873">
    <property type="entry name" value="AMP-dep_synth/lig_dom"/>
</dbReference>
<reference evidence="5" key="1">
    <citation type="submission" date="2022-11" db="UniProtKB">
        <authorList>
            <consortium name="WormBaseParasite"/>
        </authorList>
    </citation>
    <scope>IDENTIFICATION</scope>
</reference>
<evidence type="ECO:0000256" key="1">
    <source>
        <dbReference type="ARBA" id="ARBA00004275"/>
    </source>
</evidence>
<dbReference type="PANTHER" id="PTHR24096:SF422">
    <property type="entry name" value="BCDNA.GH02901"/>
    <property type="match status" value="1"/>
</dbReference>
<organism evidence="4 5">
    <name type="scientific">Acrobeloides nanus</name>
    <dbReference type="NCBI Taxonomy" id="290746"/>
    <lineage>
        <taxon>Eukaryota</taxon>
        <taxon>Metazoa</taxon>
        <taxon>Ecdysozoa</taxon>
        <taxon>Nematoda</taxon>
        <taxon>Chromadorea</taxon>
        <taxon>Rhabditida</taxon>
        <taxon>Tylenchina</taxon>
        <taxon>Cephalobomorpha</taxon>
        <taxon>Cephaloboidea</taxon>
        <taxon>Cephalobidae</taxon>
        <taxon>Acrobeloides</taxon>
    </lineage>
</organism>
<sequence>MLEALWQNHITNPNRPVLVSAEDDSIRVTNKELYVHSLAIAAFLEKRHFGHDELERQFNDAECKVIFCSDTSLERVLKAARRCPLTVVVVPSPKAPKRDYPFGVHTFEQVLHTQPNIHRPLIKHDVNKDLLILPFSSTMMNIVIQHFSLQIEPKLDSNWDWGTNSMLLFLPFYHIYGFGVMSQTVLLNAQGVIMTHFDPDVFCRSIQKYKIRMLFLVPPILVFLAKHPIVDKYDLSSIEFINTGAAPAGKDLIEEVKRRLPNIKYIVQGYGMTECGMASHLPVLNQDKYSAAGKLASNYEMKIIDTKTQQEVPQGKSGEICVRGPTIMMGYFKRPEATAETIDSEGWLHTGTFKLKRMFIYYWVVT</sequence>
<evidence type="ECO:0000313" key="5">
    <source>
        <dbReference type="WBParaSite" id="ACRNAN_scaffold161.g11474.t1"/>
    </source>
</evidence>
<keyword evidence="2" id="KW-0576">Peroxisome</keyword>
<dbReference type="AlphaFoldDB" id="A0A914CZ02"/>
<comment type="subcellular location">
    <subcellularLocation>
        <location evidence="1">Peroxisome</location>
    </subcellularLocation>
</comment>
<accession>A0A914CZ02</accession>
<dbReference type="GO" id="GO:0016405">
    <property type="term" value="F:CoA-ligase activity"/>
    <property type="evidence" value="ECO:0007669"/>
    <property type="project" value="TreeGrafter"/>
</dbReference>
<dbReference type="Pfam" id="PF00501">
    <property type="entry name" value="AMP-binding"/>
    <property type="match status" value="1"/>
</dbReference>